<dbReference type="Gene3D" id="3.60.21.10">
    <property type="match status" value="1"/>
</dbReference>
<dbReference type="Pfam" id="PF19272">
    <property type="entry name" value="ASMase_C"/>
    <property type="match status" value="1"/>
</dbReference>
<feature type="domain" description="Calcineurin-like phosphoesterase" evidence="7">
    <location>
        <begin position="46"/>
        <end position="282"/>
    </location>
</feature>
<dbReference type="GO" id="GO:0008081">
    <property type="term" value="F:phosphoric diester hydrolase activity"/>
    <property type="evidence" value="ECO:0007669"/>
    <property type="project" value="TreeGrafter"/>
</dbReference>
<accession>A0A9N9CT82</accession>
<evidence type="ECO:0000256" key="4">
    <source>
        <dbReference type="ARBA" id="ARBA00022801"/>
    </source>
</evidence>
<evidence type="ECO:0000259" key="8">
    <source>
        <dbReference type="Pfam" id="PF19272"/>
    </source>
</evidence>
<dbReference type="InterPro" id="IPR029052">
    <property type="entry name" value="Metallo-depent_PP-like"/>
</dbReference>
<keyword evidence="10" id="KW-1185">Reference proteome</keyword>
<feature type="signal peptide" evidence="6">
    <location>
        <begin position="1"/>
        <end position="23"/>
    </location>
</feature>
<feature type="chain" id="PRO_5040507486" evidence="6">
    <location>
        <begin position="24"/>
        <end position="403"/>
    </location>
</feature>
<keyword evidence="4" id="KW-0378">Hydrolase</keyword>
<dbReference type="EMBL" id="CAJVPY010004141">
    <property type="protein sequence ID" value="CAG8611210.1"/>
    <property type="molecule type" value="Genomic_DNA"/>
</dbReference>
<evidence type="ECO:0000256" key="2">
    <source>
        <dbReference type="ARBA" id="ARBA00008234"/>
    </source>
</evidence>
<comment type="caution">
    <text evidence="9">The sequence shown here is derived from an EMBL/GenBank/DDBJ whole genome shotgun (WGS) entry which is preliminary data.</text>
</comment>
<evidence type="ECO:0000313" key="10">
    <source>
        <dbReference type="Proteomes" id="UP000789405"/>
    </source>
</evidence>
<gene>
    <name evidence="9" type="ORF">DERYTH_LOCUS8148</name>
</gene>
<feature type="non-terminal residue" evidence="9">
    <location>
        <position position="403"/>
    </location>
</feature>
<keyword evidence="6" id="KW-0732">Signal</keyword>
<dbReference type="PANTHER" id="PTHR10340">
    <property type="entry name" value="SPHINGOMYELIN PHOSPHODIESTERASE"/>
    <property type="match status" value="1"/>
</dbReference>
<dbReference type="AlphaFoldDB" id="A0A9N9CT82"/>
<dbReference type="InterPro" id="IPR045473">
    <property type="entry name" value="ASM_C"/>
</dbReference>
<dbReference type="GO" id="GO:0000298">
    <property type="term" value="F:endopolyphosphatase activity"/>
    <property type="evidence" value="ECO:0007669"/>
    <property type="project" value="TreeGrafter"/>
</dbReference>
<reference evidence="9" key="1">
    <citation type="submission" date="2021-06" db="EMBL/GenBank/DDBJ databases">
        <authorList>
            <person name="Kallberg Y."/>
            <person name="Tangrot J."/>
            <person name="Rosling A."/>
        </authorList>
    </citation>
    <scope>NUCLEOTIDE SEQUENCE</scope>
    <source>
        <strain evidence="9">MA453B</strain>
    </source>
</reference>
<dbReference type="Proteomes" id="UP000789405">
    <property type="component" value="Unassembled WGS sequence"/>
</dbReference>
<dbReference type="GO" id="GO:0006798">
    <property type="term" value="P:polyphosphate catabolic process"/>
    <property type="evidence" value="ECO:0007669"/>
    <property type="project" value="TreeGrafter"/>
</dbReference>
<evidence type="ECO:0000256" key="6">
    <source>
        <dbReference type="SAM" id="SignalP"/>
    </source>
</evidence>
<organism evidence="9 10">
    <name type="scientific">Dentiscutata erythropus</name>
    <dbReference type="NCBI Taxonomy" id="1348616"/>
    <lineage>
        <taxon>Eukaryota</taxon>
        <taxon>Fungi</taxon>
        <taxon>Fungi incertae sedis</taxon>
        <taxon>Mucoromycota</taxon>
        <taxon>Glomeromycotina</taxon>
        <taxon>Glomeromycetes</taxon>
        <taxon>Diversisporales</taxon>
        <taxon>Gigasporaceae</taxon>
        <taxon>Dentiscutata</taxon>
    </lineage>
</organism>
<dbReference type="InterPro" id="IPR004843">
    <property type="entry name" value="Calcineurin-like_PHP"/>
</dbReference>
<dbReference type="OrthoDB" id="348678at2759"/>
<dbReference type="SUPFAM" id="SSF56300">
    <property type="entry name" value="Metallo-dependent phosphatases"/>
    <property type="match status" value="1"/>
</dbReference>
<evidence type="ECO:0000256" key="1">
    <source>
        <dbReference type="ARBA" id="ARBA00004613"/>
    </source>
</evidence>
<keyword evidence="5" id="KW-0325">Glycoprotein</keyword>
<sequence length="403" mass="46953">MDNSFVAIWNLILVLFIFQGCHASRVFHLQHVFYENVIYRQRLFGKFLHITDLHVDPYYLESSDPTSFCHRYSPNSILNIAGKFGILSAPCDSPYPLTNSTFEFMRSNFKDIDFIVYTGDSVRHDKDKSFKRTEEQVLDGHKRVVQFLLKYIDLSRIKFMPSLGNNDEFEHNRLVEGPNDLFSNLTQIWAPLKLNLTSDFLNGGYYRQDIHRKFSVLNLNSMYFYKKNKLLRDCDIMDSAGALQLKWLERELKNARDEGRRIYISQHVPPLEDTRHTDKDSLAFVTANENEDTYSIIALNETHILSKIATNNIVLALTNAPSLKPTHNPAIRQYAYSTRNWDFGSLKDYKQYFVNLTEANEIGEAIWRLEYKASKTYGMNSLGAEDWARVLKDFQAPDSDTWK</sequence>
<dbReference type="PANTHER" id="PTHR10340:SF55">
    <property type="entry name" value="ENDOPOLYPHOSPHATASE"/>
    <property type="match status" value="1"/>
</dbReference>
<feature type="domain" description="Sphingomyelin phosphodiesterase C-terminal" evidence="8">
    <location>
        <begin position="324"/>
        <end position="401"/>
    </location>
</feature>
<dbReference type="Pfam" id="PF00149">
    <property type="entry name" value="Metallophos"/>
    <property type="match status" value="1"/>
</dbReference>
<proteinExistence type="inferred from homology"/>
<evidence type="ECO:0000313" key="9">
    <source>
        <dbReference type="EMBL" id="CAG8611210.1"/>
    </source>
</evidence>
<protein>
    <submittedName>
        <fullName evidence="9">22519_t:CDS:1</fullName>
    </submittedName>
</protein>
<comment type="subcellular location">
    <subcellularLocation>
        <location evidence="1">Secreted</location>
    </subcellularLocation>
</comment>
<evidence type="ECO:0000256" key="3">
    <source>
        <dbReference type="ARBA" id="ARBA00022525"/>
    </source>
</evidence>
<keyword evidence="3" id="KW-0964">Secreted</keyword>
<dbReference type="GO" id="GO:0004309">
    <property type="term" value="F:exopolyphosphatase activity"/>
    <property type="evidence" value="ECO:0007669"/>
    <property type="project" value="TreeGrafter"/>
</dbReference>
<evidence type="ECO:0000256" key="5">
    <source>
        <dbReference type="ARBA" id="ARBA00023180"/>
    </source>
</evidence>
<evidence type="ECO:0000259" key="7">
    <source>
        <dbReference type="Pfam" id="PF00149"/>
    </source>
</evidence>
<dbReference type="GO" id="GO:0000324">
    <property type="term" value="C:fungal-type vacuole"/>
    <property type="evidence" value="ECO:0007669"/>
    <property type="project" value="TreeGrafter"/>
</dbReference>
<dbReference type="GO" id="GO:0005615">
    <property type="term" value="C:extracellular space"/>
    <property type="evidence" value="ECO:0007669"/>
    <property type="project" value="TreeGrafter"/>
</dbReference>
<name>A0A9N9CT82_9GLOM</name>
<comment type="similarity">
    <text evidence="2">Belongs to the acid sphingomyelinase family.</text>
</comment>